<feature type="domain" description="3-beta hydroxysteroid dehydrogenase/isomerase" evidence="4">
    <location>
        <begin position="75"/>
        <end position="369"/>
    </location>
</feature>
<keyword evidence="3" id="KW-1133">Transmembrane helix</keyword>
<reference evidence="5 6" key="1">
    <citation type="submission" date="2019-02" db="EMBL/GenBank/DDBJ databases">
        <title>Genome sequencing of the rare red list fungi Bondarzewia mesenterica.</title>
        <authorList>
            <person name="Buettner E."/>
            <person name="Kellner H."/>
        </authorList>
    </citation>
    <scope>NUCLEOTIDE SEQUENCE [LARGE SCALE GENOMIC DNA]</scope>
    <source>
        <strain evidence="5 6">DSM 108281</strain>
    </source>
</reference>
<evidence type="ECO:0000313" key="6">
    <source>
        <dbReference type="Proteomes" id="UP000310158"/>
    </source>
</evidence>
<dbReference type="EMBL" id="SGPL01000220">
    <property type="protein sequence ID" value="THH15245.1"/>
    <property type="molecule type" value="Genomic_DNA"/>
</dbReference>
<evidence type="ECO:0000256" key="2">
    <source>
        <dbReference type="ARBA" id="ARBA00023002"/>
    </source>
</evidence>
<organism evidence="5 6">
    <name type="scientific">Bondarzewia mesenterica</name>
    <dbReference type="NCBI Taxonomy" id="1095465"/>
    <lineage>
        <taxon>Eukaryota</taxon>
        <taxon>Fungi</taxon>
        <taxon>Dikarya</taxon>
        <taxon>Basidiomycota</taxon>
        <taxon>Agaricomycotina</taxon>
        <taxon>Agaricomycetes</taxon>
        <taxon>Russulales</taxon>
        <taxon>Bondarzewiaceae</taxon>
        <taxon>Bondarzewia</taxon>
    </lineage>
</organism>
<dbReference type="PANTHER" id="PTHR43245">
    <property type="entry name" value="BIFUNCTIONAL POLYMYXIN RESISTANCE PROTEIN ARNA"/>
    <property type="match status" value="1"/>
</dbReference>
<dbReference type="Proteomes" id="UP000310158">
    <property type="component" value="Unassembled WGS sequence"/>
</dbReference>
<dbReference type="Gene3D" id="3.40.50.720">
    <property type="entry name" value="NAD(P)-binding Rossmann-like Domain"/>
    <property type="match status" value="1"/>
</dbReference>
<dbReference type="AlphaFoldDB" id="A0A4S4LST8"/>
<dbReference type="InterPro" id="IPR036291">
    <property type="entry name" value="NAD(P)-bd_dom_sf"/>
</dbReference>
<dbReference type="GO" id="GO:0006694">
    <property type="term" value="P:steroid biosynthetic process"/>
    <property type="evidence" value="ECO:0007669"/>
    <property type="project" value="InterPro"/>
</dbReference>
<keyword evidence="3" id="KW-0812">Transmembrane</keyword>
<proteinExistence type="inferred from homology"/>
<feature type="transmembrane region" description="Helical" evidence="3">
    <location>
        <begin position="6"/>
        <end position="22"/>
    </location>
</feature>
<dbReference type="GO" id="GO:0016616">
    <property type="term" value="F:oxidoreductase activity, acting on the CH-OH group of donors, NAD or NADP as acceptor"/>
    <property type="evidence" value="ECO:0007669"/>
    <property type="project" value="InterPro"/>
</dbReference>
<dbReference type="OrthoDB" id="10058185at2759"/>
<dbReference type="Pfam" id="PF01073">
    <property type="entry name" value="3Beta_HSD"/>
    <property type="match status" value="1"/>
</dbReference>
<gene>
    <name evidence="5" type="ORF">EW146_g5202</name>
</gene>
<dbReference type="InterPro" id="IPR002225">
    <property type="entry name" value="3Beta_OHSteriod_DH/Estase"/>
</dbReference>
<dbReference type="InterPro" id="IPR050177">
    <property type="entry name" value="Lipid_A_modif_metabolic_enz"/>
</dbReference>
<keyword evidence="6" id="KW-1185">Reference proteome</keyword>
<evidence type="ECO:0000256" key="3">
    <source>
        <dbReference type="SAM" id="Phobius"/>
    </source>
</evidence>
<evidence type="ECO:0000259" key="4">
    <source>
        <dbReference type="Pfam" id="PF01073"/>
    </source>
</evidence>
<keyword evidence="3" id="KW-0472">Membrane</keyword>
<keyword evidence="2" id="KW-0560">Oxidoreductase</keyword>
<comment type="similarity">
    <text evidence="1">Belongs to the 3-beta-HSD family.</text>
</comment>
<comment type="caution">
    <text evidence="5">The sequence shown here is derived from an EMBL/GenBank/DDBJ whole genome shotgun (WGS) entry which is preliminary data.</text>
</comment>
<evidence type="ECO:0000313" key="5">
    <source>
        <dbReference type="EMBL" id="THH15245.1"/>
    </source>
</evidence>
<protein>
    <recommendedName>
        <fullName evidence="4">3-beta hydroxysteroid dehydrogenase/isomerase domain-containing protein</fullName>
    </recommendedName>
</protein>
<sequence>MNISLVAAFLFIPLLLYIYIRLNDAKLMRLSPNAESAFSPHRLTEEDAKRAATRLADNPISIEGHLPPRTGRRYIVVGGAGFLGGWIVRHLLDRGEDPECIRVLDLRLPTRKDLTIGRATEVDFRLVDISDKVAVDAAFHAPWPTAASDHSDESSLETTVFHTAANIRFYERHPDLLHLSDKVNVQGTENIISAARSINTSVLVYTSSGSISVRRTKFWLWPWQKEPDYFVQAITDDDTLIPKRHEHFFSNYAASKVKAERLVRAADRSPTVSGTVLRTGCIRPGNGIYGPGGDILCGSYLVRQVNPTWIGNILQNFVYVENGSLAHLCYERRLIDIVQGASNPDIGGQAFCITDAGPPVTYGDVYTTLNTLTDGLTVFPELSATGMLLLSHLL</sequence>
<name>A0A4S4LST8_9AGAM</name>
<dbReference type="PANTHER" id="PTHR43245:SF51">
    <property type="entry name" value="SHORT CHAIN DEHYDROGENASE_REDUCTASE FAMILY 42E, MEMBER 2"/>
    <property type="match status" value="1"/>
</dbReference>
<evidence type="ECO:0000256" key="1">
    <source>
        <dbReference type="ARBA" id="ARBA00009219"/>
    </source>
</evidence>
<accession>A0A4S4LST8</accession>
<dbReference type="SUPFAM" id="SSF51735">
    <property type="entry name" value="NAD(P)-binding Rossmann-fold domains"/>
    <property type="match status" value="1"/>
</dbReference>